<dbReference type="Proteomes" id="UP000256999">
    <property type="component" value="Unassembled WGS sequence"/>
</dbReference>
<comment type="caution">
    <text evidence="1">The sequence shown here is derived from an EMBL/GenBank/DDBJ whole genome shotgun (WGS) entry which is preliminary data.</text>
</comment>
<dbReference type="EMBL" id="QUOV01000001">
    <property type="protein sequence ID" value="REL35885.1"/>
    <property type="molecule type" value="Genomic_DNA"/>
</dbReference>
<reference evidence="1 2" key="1">
    <citation type="submission" date="2018-08" db="EMBL/GenBank/DDBJ databases">
        <title>Thalassotalea euphylliae genome.</title>
        <authorList>
            <person name="Summers S."/>
            <person name="Rice S.A."/>
            <person name="Freckelton M.L."/>
            <person name="Nedved B.T."/>
            <person name="Hadfield M.G."/>
        </authorList>
    </citation>
    <scope>NUCLEOTIDE SEQUENCE [LARGE SCALE GENOMIC DNA]</scope>
    <source>
        <strain evidence="1 2">H2</strain>
    </source>
</reference>
<name>A0A3E0UI67_9GAMM</name>
<dbReference type="RefSeq" id="WP_116000552.1">
    <property type="nucleotide sequence ID" value="NZ_QUOV01000001.1"/>
</dbReference>
<dbReference type="OrthoDB" id="7055441at2"/>
<gene>
    <name evidence="1" type="ORF">DXX92_11370</name>
</gene>
<protein>
    <submittedName>
        <fullName evidence="1">Uncharacterized protein</fullName>
    </submittedName>
</protein>
<accession>A0A3E0UI67</accession>
<organism evidence="1 2">
    <name type="scientific">Thalassotalea euphylliae</name>
    <dbReference type="NCBI Taxonomy" id="1655234"/>
    <lineage>
        <taxon>Bacteria</taxon>
        <taxon>Pseudomonadati</taxon>
        <taxon>Pseudomonadota</taxon>
        <taxon>Gammaproteobacteria</taxon>
        <taxon>Alteromonadales</taxon>
        <taxon>Colwelliaceae</taxon>
        <taxon>Thalassotalea</taxon>
    </lineage>
</organism>
<sequence length="406" mass="47206">MGNLFENPEMRDAVIYEFTNSPYEALIYADSLRFEKGNKTIGLVDQFQGKRPVVLNYDFAVLRKELQLGFVHTLIMDSHIVDALHRFVSGKGKQDEDSKFVVTQFLNHVSQIKCDYNPVFYMVENWAKSPEEVYLKTTSEKLTSLLTLHAMDEEVFLRSGEISLKQEAIDYYFEKYDASSIEECALRWAESLINVNAFDMYKKHTRLTYACLLKMVLIHFLNPEVSEKNIIDKTHQFIKFLVEDLDIMLMREFSLAIYYFSNLAGRFLNIQPNMSYKKAAKNLRATAWDMLLLRLPEMLLEPSRLPEVNTSYIVTSEDKLLAVGELFNLESLFYPNSQSFGTPALSTKSENFDSKVSQENLDLLFQELSQLSFIRRQIDYDIKLDDSKVEWIINDLEHQLGHLCRG</sequence>
<evidence type="ECO:0000313" key="2">
    <source>
        <dbReference type="Proteomes" id="UP000256999"/>
    </source>
</evidence>
<dbReference type="AlphaFoldDB" id="A0A3E0UI67"/>
<evidence type="ECO:0000313" key="1">
    <source>
        <dbReference type="EMBL" id="REL35885.1"/>
    </source>
</evidence>
<proteinExistence type="predicted"/>